<reference evidence="2" key="1">
    <citation type="journal article" date="2017" name="Nat. Commun.">
        <title>The asparagus genome sheds light on the origin and evolution of a young Y chromosome.</title>
        <authorList>
            <person name="Harkess A."/>
            <person name="Zhou J."/>
            <person name="Xu C."/>
            <person name="Bowers J.E."/>
            <person name="Van der Hulst R."/>
            <person name="Ayyampalayam S."/>
            <person name="Mercati F."/>
            <person name="Riccardi P."/>
            <person name="McKain M.R."/>
            <person name="Kakrana A."/>
            <person name="Tang H."/>
            <person name="Ray J."/>
            <person name="Groenendijk J."/>
            <person name="Arikit S."/>
            <person name="Mathioni S.M."/>
            <person name="Nakano M."/>
            <person name="Shan H."/>
            <person name="Telgmann-Rauber A."/>
            <person name="Kanno A."/>
            <person name="Yue Z."/>
            <person name="Chen H."/>
            <person name="Li W."/>
            <person name="Chen Y."/>
            <person name="Xu X."/>
            <person name="Zhang Y."/>
            <person name="Luo S."/>
            <person name="Chen H."/>
            <person name="Gao J."/>
            <person name="Mao Z."/>
            <person name="Pires J.C."/>
            <person name="Luo M."/>
            <person name="Kudrna D."/>
            <person name="Wing R.A."/>
            <person name="Meyers B.C."/>
            <person name="Yi K."/>
            <person name="Kong H."/>
            <person name="Lavrijsen P."/>
            <person name="Sunseri F."/>
            <person name="Falavigna A."/>
            <person name="Ye Y."/>
            <person name="Leebens-Mack J.H."/>
            <person name="Chen G."/>
        </authorList>
    </citation>
    <scope>NUCLEOTIDE SEQUENCE [LARGE SCALE GENOMIC DNA]</scope>
    <source>
        <strain evidence="2">cv. DH0086</strain>
    </source>
</reference>
<accession>A0A5P1EVU9</accession>
<sequence>MQEKSWPIRAADPTLKWAARSDHGGGIPRRIVIMAVGAFAKVATNVLNSTEVHNSETLRRGDR</sequence>
<name>A0A5P1EVU9_ASPOF</name>
<proteinExistence type="predicted"/>
<dbReference type="EMBL" id="CM007385">
    <property type="protein sequence ID" value="ONK70205.1"/>
    <property type="molecule type" value="Genomic_DNA"/>
</dbReference>
<dbReference type="Gramene" id="ONK70205">
    <property type="protein sequence ID" value="ONK70205"/>
    <property type="gene ID" value="A4U43_C05F31350"/>
</dbReference>
<keyword evidence="2" id="KW-1185">Reference proteome</keyword>
<evidence type="ECO:0000313" key="1">
    <source>
        <dbReference type="EMBL" id="ONK70205.1"/>
    </source>
</evidence>
<organism evidence="1 2">
    <name type="scientific">Asparagus officinalis</name>
    <name type="common">Garden asparagus</name>
    <dbReference type="NCBI Taxonomy" id="4686"/>
    <lineage>
        <taxon>Eukaryota</taxon>
        <taxon>Viridiplantae</taxon>
        <taxon>Streptophyta</taxon>
        <taxon>Embryophyta</taxon>
        <taxon>Tracheophyta</taxon>
        <taxon>Spermatophyta</taxon>
        <taxon>Magnoliopsida</taxon>
        <taxon>Liliopsida</taxon>
        <taxon>Asparagales</taxon>
        <taxon>Asparagaceae</taxon>
        <taxon>Asparagoideae</taxon>
        <taxon>Asparagus</taxon>
    </lineage>
</organism>
<protein>
    <submittedName>
        <fullName evidence="1">Uncharacterized protein</fullName>
    </submittedName>
</protein>
<gene>
    <name evidence="1" type="ORF">A4U43_C05F31350</name>
</gene>
<dbReference type="Proteomes" id="UP000243459">
    <property type="component" value="Chromosome 5"/>
</dbReference>
<evidence type="ECO:0000313" key="2">
    <source>
        <dbReference type="Proteomes" id="UP000243459"/>
    </source>
</evidence>
<dbReference type="AlphaFoldDB" id="A0A5P1EVU9"/>